<reference evidence="3" key="1">
    <citation type="submission" date="2016-06" db="UniProtKB">
        <authorList>
            <consortium name="WormBaseParasite"/>
        </authorList>
    </citation>
    <scope>IDENTIFICATION</scope>
</reference>
<organism evidence="2 3">
    <name type="scientific">Toxocara canis</name>
    <name type="common">Canine roundworm</name>
    <dbReference type="NCBI Taxonomy" id="6265"/>
    <lineage>
        <taxon>Eukaryota</taxon>
        <taxon>Metazoa</taxon>
        <taxon>Ecdysozoa</taxon>
        <taxon>Nematoda</taxon>
        <taxon>Chromadorea</taxon>
        <taxon>Rhabditida</taxon>
        <taxon>Spirurina</taxon>
        <taxon>Ascaridomorpha</taxon>
        <taxon>Ascaridoidea</taxon>
        <taxon>Toxocaridae</taxon>
        <taxon>Toxocara</taxon>
    </lineage>
</organism>
<evidence type="ECO:0000313" key="2">
    <source>
        <dbReference type="Proteomes" id="UP000050794"/>
    </source>
</evidence>
<dbReference type="WBParaSite" id="TCNE_0001422901-mRNA-1">
    <property type="protein sequence ID" value="TCNE_0001422901-mRNA-1"/>
    <property type="gene ID" value="TCNE_0001422901"/>
</dbReference>
<dbReference type="EMBL" id="UYWY01022137">
    <property type="protein sequence ID" value="VDM45550.1"/>
    <property type="molecule type" value="Genomic_DNA"/>
</dbReference>
<accession>A0A183V0F9</accession>
<name>A0A183V0F9_TOXCA</name>
<dbReference type="Proteomes" id="UP000050794">
    <property type="component" value="Unassembled WGS sequence"/>
</dbReference>
<reference evidence="1 2" key="2">
    <citation type="submission" date="2018-11" db="EMBL/GenBank/DDBJ databases">
        <authorList>
            <consortium name="Pathogen Informatics"/>
        </authorList>
    </citation>
    <scope>NUCLEOTIDE SEQUENCE [LARGE SCALE GENOMIC DNA]</scope>
</reference>
<proteinExistence type="predicted"/>
<gene>
    <name evidence="1" type="ORF">TCNE_LOCUS14229</name>
</gene>
<evidence type="ECO:0000313" key="3">
    <source>
        <dbReference type="WBParaSite" id="TCNE_0001422901-mRNA-1"/>
    </source>
</evidence>
<protein>
    <submittedName>
        <fullName evidence="3">Lipoprotein</fullName>
    </submittedName>
</protein>
<evidence type="ECO:0000313" key="1">
    <source>
        <dbReference type="EMBL" id="VDM45550.1"/>
    </source>
</evidence>
<sequence>MKASKQAARTELVHLSSSSYTVTASKNEDEKRVVDETTKKNGQQFGRKTAWFDIKSKTKNDSQPFNAKQVKLEL</sequence>
<dbReference type="AlphaFoldDB" id="A0A183V0F9"/>
<keyword evidence="2" id="KW-1185">Reference proteome</keyword>